<dbReference type="PRINTS" id="PR00111">
    <property type="entry name" value="ABHYDROLASE"/>
</dbReference>
<feature type="domain" description="AB hydrolase-1" evidence="2">
    <location>
        <begin position="60"/>
        <end position="297"/>
    </location>
</feature>
<keyword evidence="1" id="KW-0472">Membrane</keyword>
<evidence type="ECO:0000259" key="2">
    <source>
        <dbReference type="Pfam" id="PF00561"/>
    </source>
</evidence>
<dbReference type="InterPro" id="IPR000073">
    <property type="entry name" value="AB_hydrolase_1"/>
</dbReference>
<dbReference type="SUPFAM" id="SSF53474">
    <property type="entry name" value="alpha/beta-Hydrolases"/>
    <property type="match status" value="1"/>
</dbReference>
<keyword evidence="4" id="KW-1185">Reference proteome</keyword>
<evidence type="ECO:0000256" key="1">
    <source>
        <dbReference type="SAM" id="Phobius"/>
    </source>
</evidence>
<keyword evidence="1" id="KW-1133">Transmembrane helix</keyword>
<sequence>MSVLLWVIGIAAAIAVALVLLSLWIVRKIDAALPATGAWIDVKGGRIHYSAMGPADAKGPPLVMIHGIMGQLRHFTYAFADRMAKDHRVILIDRPGWGHSTLHGPRAPISRQADMIAEALGKLGVEKPVLVGHSMGGAVSLAIAVRHPELPSALALIAPLTQPIEKVVDTFRGLMVPTRLAPIIAWTLSIPMGMRNGAKNAAQAFSPDPVPADFGVKGGGLLALKPASFQSGVFEIATALPEMQAQAARYAELKIPVAILYGRGDYLLDPELHGEKTAAAIPGGRLTLVEGGHMLQVCHVDATEEWLRALLAAQAPAPAPAPARKRAAKAAAAE</sequence>
<dbReference type="PANTHER" id="PTHR43433:SF5">
    <property type="entry name" value="AB HYDROLASE-1 DOMAIN-CONTAINING PROTEIN"/>
    <property type="match status" value="1"/>
</dbReference>
<comment type="caution">
    <text evidence="3">The sequence shown here is derived from an EMBL/GenBank/DDBJ whole genome shotgun (WGS) entry which is preliminary data.</text>
</comment>
<protein>
    <submittedName>
        <fullName evidence="3">Alpha/beta fold hydrolase</fullName>
    </submittedName>
</protein>
<keyword evidence="1" id="KW-0812">Transmembrane</keyword>
<gene>
    <name evidence="3" type="ORF">ACFQ1E_03905</name>
</gene>
<name>A0ABW3H213_9SPHN</name>
<evidence type="ECO:0000313" key="4">
    <source>
        <dbReference type="Proteomes" id="UP001596977"/>
    </source>
</evidence>
<dbReference type="Proteomes" id="UP001596977">
    <property type="component" value="Unassembled WGS sequence"/>
</dbReference>
<organism evidence="3 4">
    <name type="scientific">Sphingomonas canadensis</name>
    <dbReference type="NCBI Taxonomy" id="1219257"/>
    <lineage>
        <taxon>Bacteria</taxon>
        <taxon>Pseudomonadati</taxon>
        <taxon>Pseudomonadota</taxon>
        <taxon>Alphaproteobacteria</taxon>
        <taxon>Sphingomonadales</taxon>
        <taxon>Sphingomonadaceae</taxon>
        <taxon>Sphingomonas</taxon>
    </lineage>
</organism>
<dbReference type="EMBL" id="JBHTJG010000001">
    <property type="protein sequence ID" value="MFD0945478.1"/>
    <property type="molecule type" value="Genomic_DNA"/>
</dbReference>
<dbReference type="InterPro" id="IPR029058">
    <property type="entry name" value="AB_hydrolase_fold"/>
</dbReference>
<dbReference type="PANTHER" id="PTHR43433">
    <property type="entry name" value="HYDROLASE, ALPHA/BETA FOLD FAMILY PROTEIN"/>
    <property type="match status" value="1"/>
</dbReference>
<evidence type="ECO:0000313" key="3">
    <source>
        <dbReference type="EMBL" id="MFD0945478.1"/>
    </source>
</evidence>
<feature type="transmembrane region" description="Helical" evidence="1">
    <location>
        <begin position="6"/>
        <end position="26"/>
    </location>
</feature>
<dbReference type="RefSeq" id="WP_264942282.1">
    <property type="nucleotide sequence ID" value="NZ_JAPDRA010000001.1"/>
</dbReference>
<dbReference type="InterPro" id="IPR050471">
    <property type="entry name" value="AB_hydrolase"/>
</dbReference>
<dbReference type="GO" id="GO:0016787">
    <property type="term" value="F:hydrolase activity"/>
    <property type="evidence" value="ECO:0007669"/>
    <property type="project" value="UniProtKB-KW"/>
</dbReference>
<keyword evidence="3" id="KW-0378">Hydrolase</keyword>
<accession>A0ABW3H213</accession>
<reference evidence="4" key="1">
    <citation type="journal article" date="2019" name="Int. J. Syst. Evol. Microbiol.">
        <title>The Global Catalogue of Microorganisms (GCM) 10K type strain sequencing project: providing services to taxonomists for standard genome sequencing and annotation.</title>
        <authorList>
            <consortium name="The Broad Institute Genomics Platform"/>
            <consortium name="The Broad Institute Genome Sequencing Center for Infectious Disease"/>
            <person name="Wu L."/>
            <person name="Ma J."/>
        </authorList>
    </citation>
    <scope>NUCLEOTIDE SEQUENCE [LARGE SCALE GENOMIC DNA]</scope>
    <source>
        <strain evidence="4">CCUG 62982</strain>
    </source>
</reference>
<proteinExistence type="predicted"/>
<dbReference type="Gene3D" id="3.40.50.1820">
    <property type="entry name" value="alpha/beta hydrolase"/>
    <property type="match status" value="1"/>
</dbReference>
<dbReference type="Pfam" id="PF00561">
    <property type="entry name" value="Abhydrolase_1"/>
    <property type="match status" value="1"/>
</dbReference>